<dbReference type="AlphaFoldDB" id="A0A2P2KAL4"/>
<proteinExistence type="predicted"/>
<accession>A0A2P2KAL4</accession>
<reference evidence="1" key="1">
    <citation type="submission" date="2018-02" db="EMBL/GenBank/DDBJ databases">
        <title>Rhizophora mucronata_Transcriptome.</title>
        <authorList>
            <person name="Meera S.P."/>
            <person name="Sreeshan A."/>
            <person name="Augustine A."/>
        </authorList>
    </citation>
    <scope>NUCLEOTIDE SEQUENCE</scope>
    <source>
        <tissue evidence="1">Leaf</tissue>
    </source>
</reference>
<organism evidence="1">
    <name type="scientific">Rhizophora mucronata</name>
    <name type="common">Asiatic mangrove</name>
    <dbReference type="NCBI Taxonomy" id="61149"/>
    <lineage>
        <taxon>Eukaryota</taxon>
        <taxon>Viridiplantae</taxon>
        <taxon>Streptophyta</taxon>
        <taxon>Embryophyta</taxon>
        <taxon>Tracheophyta</taxon>
        <taxon>Spermatophyta</taxon>
        <taxon>Magnoliopsida</taxon>
        <taxon>eudicotyledons</taxon>
        <taxon>Gunneridae</taxon>
        <taxon>Pentapetalae</taxon>
        <taxon>rosids</taxon>
        <taxon>fabids</taxon>
        <taxon>Malpighiales</taxon>
        <taxon>Rhizophoraceae</taxon>
        <taxon>Rhizophora</taxon>
    </lineage>
</organism>
<dbReference type="EMBL" id="GGEC01022291">
    <property type="protein sequence ID" value="MBX02775.1"/>
    <property type="molecule type" value="Transcribed_RNA"/>
</dbReference>
<protein>
    <submittedName>
        <fullName evidence="1">Uncharacterized protein</fullName>
    </submittedName>
</protein>
<name>A0A2P2KAL4_RHIMU</name>
<sequence length="46" mass="5363">MTTCCLRKQFNRFGCSLRYRQHVVDSNMKACLMMVAMHGESKFLCS</sequence>
<evidence type="ECO:0000313" key="1">
    <source>
        <dbReference type="EMBL" id="MBX02775.1"/>
    </source>
</evidence>
<dbReference type="EMBL" id="GGEC01022292">
    <property type="protein sequence ID" value="MBX02776.1"/>
    <property type="molecule type" value="Transcribed_RNA"/>
</dbReference>